<name>A0ABW4ZZD6_9BACL</name>
<evidence type="ECO:0000313" key="1">
    <source>
        <dbReference type="EMBL" id="MFD2170925.1"/>
    </source>
</evidence>
<dbReference type="RefSeq" id="WP_386047324.1">
    <property type="nucleotide sequence ID" value="NZ_JBHUIO010000008.1"/>
</dbReference>
<reference evidence="2" key="1">
    <citation type="journal article" date="2019" name="Int. J. Syst. Evol. Microbiol.">
        <title>The Global Catalogue of Microorganisms (GCM) 10K type strain sequencing project: providing services to taxonomists for standard genome sequencing and annotation.</title>
        <authorList>
            <consortium name="The Broad Institute Genomics Platform"/>
            <consortium name="The Broad Institute Genome Sequencing Center for Infectious Disease"/>
            <person name="Wu L."/>
            <person name="Ma J."/>
        </authorList>
    </citation>
    <scope>NUCLEOTIDE SEQUENCE [LARGE SCALE GENOMIC DNA]</scope>
    <source>
        <strain evidence="2">CGMCC 1.13574</strain>
    </source>
</reference>
<dbReference type="Proteomes" id="UP001597343">
    <property type="component" value="Unassembled WGS sequence"/>
</dbReference>
<evidence type="ECO:0000313" key="2">
    <source>
        <dbReference type="Proteomes" id="UP001597343"/>
    </source>
</evidence>
<keyword evidence="2" id="KW-1185">Reference proteome</keyword>
<accession>A0ABW4ZZD6</accession>
<gene>
    <name evidence="1" type="ORF">ACFSOY_13115</name>
</gene>
<protein>
    <submittedName>
        <fullName evidence="1">Uncharacterized protein</fullName>
    </submittedName>
</protein>
<sequence>MQSLILIRWPDEETGGHFHVPGCLVAANTALAIFDAHVEVHLVTATEDPGEYELRYASNPIFYVGNDLPTIFYDLRHLSFAELAGKYTHSDFHSPGRSLC</sequence>
<comment type="caution">
    <text evidence="1">The sequence shown here is derived from an EMBL/GenBank/DDBJ whole genome shotgun (WGS) entry which is preliminary data.</text>
</comment>
<organism evidence="1 2">
    <name type="scientific">Tumebacillus lipolyticus</name>
    <dbReference type="NCBI Taxonomy" id="1280370"/>
    <lineage>
        <taxon>Bacteria</taxon>
        <taxon>Bacillati</taxon>
        <taxon>Bacillota</taxon>
        <taxon>Bacilli</taxon>
        <taxon>Bacillales</taxon>
        <taxon>Alicyclobacillaceae</taxon>
        <taxon>Tumebacillus</taxon>
    </lineage>
</organism>
<proteinExistence type="predicted"/>
<dbReference type="EMBL" id="JBHUIO010000008">
    <property type="protein sequence ID" value="MFD2170925.1"/>
    <property type="molecule type" value="Genomic_DNA"/>
</dbReference>